<comment type="caution">
    <text evidence="2">The sequence shown here is derived from an EMBL/GenBank/DDBJ whole genome shotgun (WGS) entry which is preliminary data.</text>
</comment>
<sequence length="181" mass="19494">MPTETGGGVFRRVVRWMYGSMARGVIFSCAFVLLLAVGYLRLMNAISGESSHGCPRAASDLRQSALPGRYTGTGGMEIDLVYGRPSAPEGQASFEVRNWRYSDYEHGDDSSGSFDGSGSWEYEPRSGVKGMQIRLDFDEGPQPGKPAPISFLVVGGGGGRPVLFDDVDPDVCPDIVMNKSD</sequence>
<evidence type="ECO:0000256" key="1">
    <source>
        <dbReference type="SAM" id="Phobius"/>
    </source>
</evidence>
<protein>
    <recommendedName>
        <fullName evidence="4">DUF4352 domain-containing protein</fullName>
    </recommendedName>
</protein>
<keyword evidence="1" id="KW-1133">Transmembrane helix</keyword>
<name>A0ABU2XW39_9ACTN</name>
<dbReference type="Proteomes" id="UP001180754">
    <property type="component" value="Unassembled WGS sequence"/>
</dbReference>
<accession>A0ABU2XW39</accession>
<dbReference type="EMBL" id="JAVRFD010000036">
    <property type="protein sequence ID" value="MDT0549707.1"/>
    <property type="molecule type" value="Genomic_DNA"/>
</dbReference>
<keyword evidence="3" id="KW-1185">Reference proteome</keyword>
<feature type="transmembrane region" description="Helical" evidence="1">
    <location>
        <begin position="20"/>
        <end position="40"/>
    </location>
</feature>
<evidence type="ECO:0008006" key="4">
    <source>
        <dbReference type="Google" id="ProtNLM"/>
    </source>
</evidence>
<dbReference type="RefSeq" id="WP_311730273.1">
    <property type="nucleotide sequence ID" value="NZ_JAVRFD010000036.1"/>
</dbReference>
<evidence type="ECO:0000313" key="2">
    <source>
        <dbReference type="EMBL" id="MDT0549707.1"/>
    </source>
</evidence>
<reference evidence="2" key="1">
    <citation type="submission" date="2024-05" db="EMBL/GenBank/DDBJ databases">
        <title>30 novel species of actinomycetes from the DSMZ collection.</title>
        <authorList>
            <person name="Nouioui I."/>
        </authorList>
    </citation>
    <scope>NUCLEOTIDE SEQUENCE</scope>
    <source>
        <strain evidence="2">DSM 41529</strain>
    </source>
</reference>
<proteinExistence type="predicted"/>
<evidence type="ECO:0000313" key="3">
    <source>
        <dbReference type="Proteomes" id="UP001180754"/>
    </source>
</evidence>
<organism evidence="2 3">
    <name type="scientific">Streptomyces lonegramiae</name>
    <dbReference type="NCBI Taxonomy" id="3075524"/>
    <lineage>
        <taxon>Bacteria</taxon>
        <taxon>Bacillati</taxon>
        <taxon>Actinomycetota</taxon>
        <taxon>Actinomycetes</taxon>
        <taxon>Kitasatosporales</taxon>
        <taxon>Streptomycetaceae</taxon>
        <taxon>Streptomyces</taxon>
    </lineage>
</organism>
<gene>
    <name evidence="2" type="ORF">RND15_44730</name>
</gene>
<keyword evidence="1" id="KW-0812">Transmembrane</keyword>
<keyword evidence="1" id="KW-0472">Membrane</keyword>